<protein>
    <submittedName>
        <fullName evidence="4">Uncharacterized protein</fullName>
    </submittedName>
</protein>
<dbReference type="Proteomes" id="UP001314170">
    <property type="component" value="Unassembled WGS sequence"/>
</dbReference>
<dbReference type="Pfam" id="PF12796">
    <property type="entry name" value="Ank_2"/>
    <property type="match status" value="1"/>
</dbReference>
<feature type="repeat" description="ANK" evidence="3">
    <location>
        <begin position="33"/>
        <end position="56"/>
    </location>
</feature>
<dbReference type="GO" id="GO:0005886">
    <property type="term" value="C:plasma membrane"/>
    <property type="evidence" value="ECO:0007669"/>
    <property type="project" value="TreeGrafter"/>
</dbReference>
<keyword evidence="5" id="KW-1185">Reference proteome</keyword>
<dbReference type="SUPFAM" id="SSF48403">
    <property type="entry name" value="Ankyrin repeat"/>
    <property type="match status" value="1"/>
</dbReference>
<evidence type="ECO:0000256" key="3">
    <source>
        <dbReference type="PROSITE-ProRule" id="PRU00023"/>
    </source>
</evidence>
<dbReference type="PROSITE" id="PS50297">
    <property type="entry name" value="ANK_REP_REGION"/>
    <property type="match status" value="1"/>
</dbReference>
<dbReference type="InterPro" id="IPR036770">
    <property type="entry name" value="Ankyrin_rpt-contain_sf"/>
</dbReference>
<dbReference type="PANTHER" id="PTHR24186:SF50">
    <property type="entry name" value="ANKYRIN REPEAT-CONTAINING PROTEIN ITN1-LIKE ISOFORM X1"/>
    <property type="match status" value="1"/>
</dbReference>
<sequence>MLCYATTASISHLEGVNFLLAKFCNSSYQRDRNGQSPTHIASAKGYVELVKQFLQRCPDSRELLNGDGQNILHVAVKNGKSHIPKIVNNLTQDWRVHLRVKNKEGLTAEDIACGYNINVETAASIRKDEHGFIATQALLDMTLPFQMQRLILLAIRIAYAQRSQAEDLGLIPFVLNLSLRLLGSSNYHILRYVAYYPFRLMLFIFGSYNDEELGD</sequence>
<gene>
    <name evidence="4" type="ORF">DCAF_LOCUS22533</name>
</gene>
<keyword evidence="2 3" id="KW-0040">ANK repeat</keyword>
<dbReference type="EMBL" id="CAWUPB010001178">
    <property type="protein sequence ID" value="CAK7349812.1"/>
    <property type="molecule type" value="Genomic_DNA"/>
</dbReference>
<keyword evidence="1" id="KW-0677">Repeat</keyword>
<organism evidence="4 5">
    <name type="scientific">Dovyalis caffra</name>
    <dbReference type="NCBI Taxonomy" id="77055"/>
    <lineage>
        <taxon>Eukaryota</taxon>
        <taxon>Viridiplantae</taxon>
        <taxon>Streptophyta</taxon>
        <taxon>Embryophyta</taxon>
        <taxon>Tracheophyta</taxon>
        <taxon>Spermatophyta</taxon>
        <taxon>Magnoliopsida</taxon>
        <taxon>eudicotyledons</taxon>
        <taxon>Gunneridae</taxon>
        <taxon>Pentapetalae</taxon>
        <taxon>rosids</taxon>
        <taxon>fabids</taxon>
        <taxon>Malpighiales</taxon>
        <taxon>Salicaceae</taxon>
        <taxon>Flacourtieae</taxon>
        <taxon>Dovyalis</taxon>
    </lineage>
</organism>
<evidence type="ECO:0000256" key="1">
    <source>
        <dbReference type="ARBA" id="ARBA00022737"/>
    </source>
</evidence>
<dbReference type="AlphaFoldDB" id="A0AAV1SHA3"/>
<dbReference type="PANTHER" id="PTHR24186">
    <property type="entry name" value="PROTEIN PHOSPHATASE 1 REGULATORY SUBUNIT"/>
    <property type="match status" value="1"/>
</dbReference>
<dbReference type="Gene3D" id="1.25.40.20">
    <property type="entry name" value="Ankyrin repeat-containing domain"/>
    <property type="match status" value="1"/>
</dbReference>
<evidence type="ECO:0000256" key="2">
    <source>
        <dbReference type="ARBA" id="ARBA00023043"/>
    </source>
</evidence>
<evidence type="ECO:0000313" key="5">
    <source>
        <dbReference type="Proteomes" id="UP001314170"/>
    </source>
</evidence>
<reference evidence="4 5" key="1">
    <citation type="submission" date="2024-01" db="EMBL/GenBank/DDBJ databases">
        <authorList>
            <person name="Waweru B."/>
        </authorList>
    </citation>
    <scope>NUCLEOTIDE SEQUENCE [LARGE SCALE GENOMIC DNA]</scope>
</reference>
<evidence type="ECO:0000313" key="4">
    <source>
        <dbReference type="EMBL" id="CAK7349812.1"/>
    </source>
</evidence>
<dbReference type="PROSITE" id="PS50088">
    <property type="entry name" value="ANK_REPEAT"/>
    <property type="match status" value="1"/>
</dbReference>
<comment type="caution">
    <text evidence="4">The sequence shown here is derived from an EMBL/GenBank/DDBJ whole genome shotgun (WGS) entry which is preliminary data.</text>
</comment>
<proteinExistence type="predicted"/>
<dbReference type="InterPro" id="IPR002110">
    <property type="entry name" value="Ankyrin_rpt"/>
</dbReference>
<accession>A0AAV1SHA3</accession>
<name>A0AAV1SHA3_9ROSI</name>